<evidence type="ECO:0000313" key="1">
    <source>
        <dbReference type="EMBL" id="CRI33880.1"/>
    </source>
</evidence>
<reference evidence="2" key="1">
    <citation type="submission" date="2014-12" db="EMBL/GenBank/DDBJ databases">
        <authorList>
            <person name="Smet A."/>
        </authorList>
    </citation>
    <scope>NUCLEOTIDE SEQUENCE [LARGE SCALE GENOMIC DNA]</scope>
</reference>
<dbReference type="AlphaFoldDB" id="A0A0K2XQJ2"/>
<organism evidence="1 2">
    <name type="scientific">Helicobacter heilmannii</name>
    <dbReference type="NCBI Taxonomy" id="35817"/>
    <lineage>
        <taxon>Bacteria</taxon>
        <taxon>Pseudomonadati</taxon>
        <taxon>Campylobacterota</taxon>
        <taxon>Epsilonproteobacteria</taxon>
        <taxon>Campylobacterales</taxon>
        <taxon>Helicobacteraceae</taxon>
        <taxon>Helicobacter</taxon>
    </lineage>
</organism>
<accession>A0A0K2XQJ2</accession>
<protein>
    <submittedName>
        <fullName evidence="1">Uncharacterized protein</fullName>
    </submittedName>
</protein>
<dbReference type="EMBL" id="CDMK01000001">
    <property type="protein sequence ID" value="CRI33880.1"/>
    <property type="molecule type" value="Genomic_DNA"/>
</dbReference>
<gene>
    <name evidence="1" type="ORF">HHE01_15660</name>
</gene>
<keyword evidence="2" id="KW-1185">Reference proteome</keyword>
<evidence type="ECO:0000313" key="2">
    <source>
        <dbReference type="Proteomes" id="UP000046090"/>
    </source>
</evidence>
<sequence>MQKHFQFYLWLFTNRDLQTTLIDKSVYKKRAGLVKSKPSAL</sequence>
<name>A0A0K2XQJ2_HELHE</name>
<dbReference type="Proteomes" id="UP000046090">
    <property type="component" value="Unassembled WGS sequence"/>
</dbReference>
<proteinExistence type="predicted"/>